<dbReference type="Gene3D" id="1.25.40.10">
    <property type="entry name" value="Tetratricopeptide repeat domain"/>
    <property type="match status" value="1"/>
</dbReference>
<proteinExistence type="predicted"/>
<organism evidence="3 4">
    <name type="scientific">Spinacia oleracea</name>
    <name type="common">Spinach</name>
    <dbReference type="NCBI Taxonomy" id="3562"/>
    <lineage>
        <taxon>Eukaryota</taxon>
        <taxon>Viridiplantae</taxon>
        <taxon>Streptophyta</taxon>
        <taxon>Embryophyta</taxon>
        <taxon>Tracheophyta</taxon>
        <taxon>Spermatophyta</taxon>
        <taxon>Magnoliopsida</taxon>
        <taxon>eudicotyledons</taxon>
        <taxon>Gunneridae</taxon>
        <taxon>Pentapetalae</taxon>
        <taxon>Caryophyllales</taxon>
        <taxon>Chenopodiaceae</taxon>
        <taxon>Chenopodioideae</taxon>
        <taxon>Anserineae</taxon>
        <taxon>Spinacia</taxon>
    </lineage>
</organism>
<dbReference type="Proteomes" id="UP000813463">
    <property type="component" value="Chromosome 5"/>
</dbReference>
<dbReference type="PANTHER" id="PTHR40375">
    <property type="entry name" value="SPORULATION-SPECIFIC PROTEIN 22"/>
    <property type="match status" value="1"/>
</dbReference>
<dbReference type="InterPro" id="IPR013940">
    <property type="entry name" value="Spo22/ZIP4/TEX11"/>
</dbReference>
<dbReference type="InterPro" id="IPR019734">
    <property type="entry name" value="TPR_rpt"/>
</dbReference>
<evidence type="ECO:0000256" key="1">
    <source>
        <dbReference type="ARBA" id="ARBA00023254"/>
    </source>
</evidence>
<dbReference type="RefSeq" id="XP_021842463.1">
    <property type="nucleotide sequence ID" value="XM_021986771.2"/>
</dbReference>
<evidence type="ECO:0000313" key="3">
    <source>
        <dbReference type="Proteomes" id="UP000813463"/>
    </source>
</evidence>
<dbReference type="AlphaFoldDB" id="A0A9R0I4R1"/>
<dbReference type="InterPro" id="IPR011990">
    <property type="entry name" value="TPR-like_helical_dom_sf"/>
</dbReference>
<dbReference type="InterPro" id="IPR039057">
    <property type="entry name" value="Spo22/ZIP4"/>
</dbReference>
<accession>A0A9R0I4R1</accession>
<keyword evidence="1" id="KW-0469">Meiosis</keyword>
<keyword evidence="3" id="KW-1185">Reference proteome</keyword>
<gene>
    <name evidence="4" type="primary">LOC110782605</name>
</gene>
<dbReference type="GeneID" id="110782605"/>
<reference evidence="3" key="1">
    <citation type="journal article" date="2021" name="Nat. Commun.">
        <title>Genomic analyses provide insights into spinach domestication and the genetic basis of agronomic traits.</title>
        <authorList>
            <person name="Cai X."/>
            <person name="Sun X."/>
            <person name="Xu C."/>
            <person name="Sun H."/>
            <person name="Wang X."/>
            <person name="Ge C."/>
            <person name="Zhang Z."/>
            <person name="Wang Q."/>
            <person name="Fei Z."/>
            <person name="Jiao C."/>
            <person name="Wang Q."/>
        </authorList>
    </citation>
    <scope>NUCLEOTIDE SEQUENCE [LARGE SCALE GENOMIC DNA]</scope>
    <source>
        <strain evidence="3">cv. Varoflay</strain>
    </source>
</reference>
<evidence type="ECO:0000313" key="4">
    <source>
        <dbReference type="RefSeq" id="XP_021842463.1"/>
    </source>
</evidence>
<dbReference type="KEGG" id="soe:110782605"/>
<name>A0A9R0I4R1_SPIOL</name>
<dbReference type="PANTHER" id="PTHR40375:SF2">
    <property type="entry name" value="SPORULATION-SPECIFIC PROTEIN 22"/>
    <property type="match status" value="1"/>
</dbReference>
<dbReference type="GO" id="GO:0090173">
    <property type="term" value="P:regulation of synaptonemal complex assembly"/>
    <property type="evidence" value="ECO:0007669"/>
    <property type="project" value="InterPro"/>
</dbReference>
<protein>
    <recommendedName>
        <fullName evidence="2">Protein ZIP4 homolog</fullName>
    </recommendedName>
</protein>
<dbReference type="SMART" id="SM00028">
    <property type="entry name" value="TPR"/>
    <property type="match status" value="3"/>
</dbReference>
<dbReference type="OrthoDB" id="65716at2759"/>
<dbReference type="SUPFAM" id="SSF48452">
    <property type="entry name" value="TPR-like"/>
    <property type="match status" value="1"/>
</dbReference>
<sequence length="938" mass="103925">MKIAEINSPDHRQHDTVSLVLQQIESLVKQSELLSPQTSSLPSTLSPQLRQCLAQLTQLAPSSFSKTVKLQLWKLSYRLWNSCVDLTNAGVKGHVELRHAAADILAIAGDVAGIPSPAMKAASFYYKTGLIWHEMRHFDLANDCYEKATDLVAKVEINSISDLGERKLLLDLNIARSRTAWEVSDRNVSITLLNRSKKFLFETAENFRILAEQYLVFGKALLTKSGISEANEALKLLNEGLELCERGLRVVKKTEETLILKSLRDKTLRFIAALHLQREEFESVVKCVRVLREYSGLKSGDQHPSLSVLAMKAWLGLGRFSEAEKELRDMVVNKGIPEAVWVSAVEAYFKGVGVAGVETVKSIFLGLLGRCQVSASAAVRVIYKVIGEGGGGASGGEGLRIREIMAEELVCDERVVTLFAGEAAAKDRTALHAVLWNCAAAHFRSKDYEISAGLFEKAMLYVPSGIESRILRAKGYRVLCLCHLGLSQLDQAKEYIDEAEKLEPNIGCAFLKFKIYLQKNDQAAAITQMKAMMGCTDFTTEFLSVAAHEAVACRALPVAVSSLHDLLNFYTSGKPMPIPEVVVLRTILVILIQESGHELDVLSYMKKAQARMTELGPENFFGRGEVGRREQNWFATNAWNVGTRVGVEENFELCAELFSLAAEFYDVKTDGEAVGNNTMVCKSMVLAVTAMVGTEKQKKVAILDTQARRAIELLDRVGKLMEALSTTDKIAGGQESSLNPDFQLAYMLNAFELYGRSKDSRSQHLLVKNYVNSKVCNPNHLLQIGLTFSQGSQFNAEVATTTLNACLSSLLSSPRPDYTSVAIVIRRLIIIAVVFKGDADDEVVYNLYKQAQRIMVGLRDGEYPVTEGKWLATTAWNRAAVPVRLRLVDGARKWMSMGLEFAKKIPGMDTYKACMEDFIAGFEKKVEEDDEKRSKLTS</sequence>
<dbReference type="GO" id="GO:0051321">
    <property type="term" value="P:meiotic cell cycle"/>
    <property type="evidence" value="ECO:0007669"/>
    <property type="project" value="UniProtKB-KW"/>
</dbReference>
<dbReference type="Pfam" id="PF08631">
    <property type="entry name" value="SPO22"/>
    <property type="match status" value="1"/>
</dbReference>
<reference evidence="4" key="2">
    <citation type="submission" date="2025-08" db="UniProtKB">
        <authorList>
            <consortium name="RefSeq"/>
        </authorList>
    </citation>
    <scope>IDENTIFICATION</scope>
    <source>
        <tissue evidence="4">Leaf</tissue>
    </source>
</reference>
<evidence type="ECO:0000256" key="2">
    <source>
        <dbReference type="ARBA" id="ARBA00031845"/>
    </source>
</evidence>